<name>A0A1I3QW86_9RHOB</name>
<keyword evidence="2" id="KW-0687">Ribonucleoprotein</keyword>
<dbReference type="PANTHER" id="PTHR43072">
    <property type="entry name" value="N-ACETYLTRANSFERASE"/>
    <property type="match status" value="1"/>
</dbReference>
<dbReference type="Pfam" id="PF00583">
    <property type="entry name" value="Acetyltransf_1"/>
    <property type="match status" value="1"/>
</dbReference>
<keyword evidence="2" id="KW-0689">Ribosomal protein</keyword>
<dbReference type="SUPFAM" id="SSF55729">
    <property type="entry name" value="Acyl-CoA N-acyltransferases (Nat)"/>
    <property type="match status" value="1"/>
</dbReference>
<keyword evidence="3" id="KW-1185">Reference proteome</keyword>
<dbReference type="InterPro" id="IPR000182">
    <property type="entry name" value="GNAT_dom"/>
</dbReference>
<dbReference type="Gene3D" id="3.40.630.30">
    <property type="match status" value="1"/>
</dbReference>
<dbReference type="GO" id="GO:0005840">
    <property type="term" value="C:ribosome"/>
    <property type="evidence" value="ECO:0007669"/>
    <property type="project" value="UniProtKB-KW"/>
</dbReference>
<sequence length="169" mass="18271">MTVRAATLADASSIAALSIEVWVGTYLRRGINAHFADFVLSEFTAARTEALLSDPAQVLLVSENVDGIDGFIRLSTGTPDPVQGACDTEIATFYVQPRHHGTGVGTRLLHAAMAQCRAQGVTSVWLATNAENAPAIAFYLRRGFVQVGQTEFRIDDQAYLNNVYTLLLP</sequence>
<dbReference type="AlphaFoldDB" id="A0A1I3QW86"/>
<dbReference type="InterPro" id="IPR016181">
    <property type="entry name" value="Acyl_CoA_acyltransferase"/>
</dbReference>
<proteinExistence type="predicted"/>
<feature type="domain" description="N-acetyltransferase" evidence="1">
    <location>
        <begin position="1"/>
        <end position="169"/>
    </location>
</feature>
<evidence type="ECO:0000259" key="1">
    <source>
        <dbReference type="PROSITE" id="PS51186"/>
    </source>
</evidence>
<protein>
    <submittedName>
        <fullName evidence="2">Ribosomal protein S18 acetylase RimI</fullName>
    </submittedName>
</protein>
<evidence type="ECO:0000313" key="2">
    <source>
        <dbReference type="EMBL" id="SFJ37752.1"/>
    </source>
</evidence>
<reference evidence="2 3" key="1">
    <citation type="submission" date="2016-10" db="EMBL/GenBank/DDBJ databases">
        <authorList>
            <person name="de Groot N.N."/>
        </authorList>
    </citation>
    <scope>NUCLEOTIDE SEQUENCE [LARGE SCALE GENOMIC DNA]</scope>
    <source>
        <strain evidence="2 3">DSM 19073</strain>
    </source>
</reference>
<dbReference type="STRING" id="390807.SAMN04488095_2676"/>
<dbReference type="OrthoDB" id="7205533at2"/>
<dbReference type="GO" id="GO:0016747">
    <property type="term" value="F:acyltransferase activity, transferring groups other than amino-acyl groups"/>
    <property type="evidence" value="ECO:0007669"/>
    <property type="project" value="InterPro"/>
</dbReference>
<accession>A0A1I3QW86</accession>
<dbReference type="Proteomes" id="UP000199110">
    <property type="component" value="Unassembled WGS sequence"/>
</dbReference>
<dbReference type="CDD" id="cd04301">
    <property type="entry name" value="NAT_SF"/>
    <property type="match status" value="1"/>
</dbReference>
<dbReference type="EMBL" id="FORA01000003">
    <property type="protein sequence ID" value="SFJ37752.1"/>
    <property type="molecule type" value="Genomic_DNA"/>
</dbReference>
<gene>
    <name evidence="2" type="ORF">SAMN04488095_2676</name>
</gene>
<dbReference type="PROSITE" id="PS51186">
    <property type="entry name" value="GNAT"/>
    <property type="match status" value="1"/>
</dbReference>
<evidence type="ECO:0000313" key="3">
    <source>
        <dbReference type="Proteomes" id="UP000199110"/>
    </source>
</evidence>
<organism evidence="2 3">
    <name type="scientific">Jannaschia pohangensis</name>
    <dbReference type="NCBI Taxonomy" id="390807"/>
    <lineage>
        <taxon>Bacteria</taxon>
        <taxon>Pseudomonadati</taxon>
        <taxon>Pseudomonadota</taxon>
        <taxon>Alphaproteobacteria</taxon>
        <taxon>Rhodobacterales</taxon>
        <taxon>Roseobacteraceae</taxon>
        <taxon>Jannaschia</taxon>
    </lineage>
</organism>
<dbReference type="RefSeq" id="WP_092781567.1">
    <property type="nucleotide sequence ID" value="NZ_FORA01000003.1"/>
</dbReference>